<name>A0AAN7UQB5_9PEZI</name>
<dbReference type="AlphaFoldDB" id="A0AAN7UQB5"/>
<feature type="region of interest" description="Disordered" evidence="1">
    <location>
        <begin position="129"/>
        <end position="148"/>
    </location>
</feature>
<dbReference type="Proteomes" id="UP001305414">
    <property type="component" value="Unassembled WGS sequence"/>
</dbReference>
<protein>
    <submittedName>
        <fullName evidence="2">Uncharacterized protein</fullName>
    </submittedName>
</protein>
<sequence>MSLQTRPILLLTKRYPPLQLVTIIPIATVTRADPKQFPTTVGIVEKNPPFAIPFTTLKTVSGARDVDTGQTASMLMAARLSARKRALRGPILSHRIPLKILPTADAKLKPANRPAPVAELRPIALAKRGMKNGGTSRGNVPIAPPTKTKTKLGFLNRRLEDYQRMNIVADTKHEIPFNKPTITNGSAFFYEPSSR</sequence>
<dbReference type="EMBL" id="JAWHQM010000090">
    <property type="protein sequence ID" value="KAK5637065.1"/>
    <property type="molecule type" value="Genomic_DNA"/>
</dbReference>
<keyword evidence="3" id="KW-1185">Reference proteome</keyword>
<gene>
    <name evidence="2" type="ORF">RRF57_012777</name>
</gene>
<accession>A0AAN7UQB5</accession>
<evidence type="ECO:0000256" key="1">
    <source>
        <dbReference type="SAM" id="MobiDB-lite"/>
    </source>
</evidence>
<comment type="caution">
    <text evidence="2">The sequence shown here is derived from an EMBL/GenBank/DDBJ whole genome shotgun (WGS) entry which is preliminary data.</text>
</comment>
<organism evidence="2 3">
    <name type="scientific">Xylaria bambusicola</name>
    <dbReference type="NCBI Taxonomy" id="326684"/>
    <lineage>
        <taxon>Eukaryota</taxon>
        <taxon>Fungi</taxon>
        <taxon>Dikarya</taxon>
        <taxon>Ascomycota</taxon>
        <taxon>Pezizomycotina</taxon>
        <taxon>Sordariomycetes</taxon>
        <taxon>Xylariomycetidae</taxon>
        <taxon>Xylariales</taxon>
        <taxon>Xylariaceae</taxon>
        <taxon>Xylaria</taxon>
    </lineage>
</organism>
<reference evidence="2 3" key="1">
    <citation type="submission" date="2023-10" db="EMBL/GenBank/DDBJ databases">
        <title>Draft genome sequence of Xylaria bambusicola isolate GMP-LS, the root and basal stem rot pathogen of sugarcane in Indonesia.</title>
        <authorList>
            <person name="Selvaraj P."/>
            <person name="Muralishankar V."/>
            <person name="Muruganantham S."/>
            <person name="Sp S."/>
            <person name="Haryani S."/>
            <person name="Lau K.J.X."/>
            <person name="Naqvi N.I."/>
        </authorList>
    </citation>
    <scope>NUCLEOTIDE SEQUENCE [LARGE SCALE GENOMIC DNA]</scope>
    <source>
        <strain evidence="2">GMP-LS</strain>
    </source>
</reference>
<evidence type="ECO:0000313" key="2">
    <source>
        <dbReference type="EMBL" id="KAK5637065.1"/>
    </source>
</evidence>
<proteinExistence type="predicted"/>
<evidence type="ECO:0000313" key="3">
    <source>
        <dbReference type="Proteomes" id="UP001305414"/>
    </source>
</evidence>